<dbReference type="Proteomes" id="UP001354989">
    <property type="component" value="Plasmid pPP6"/>
</dbReference>
<feature type="domain" description="NodB homology" evidence="3">
    <location>
        <begin position="40"/>
        <end position="221"/>
    </location>
</feature>
<evidence type="ECO:0000256" key="1">
    <source>
        <dbReference type="ARBA" id="ARBA00022723"/>
    </source>
</evidence>
<keyword evidence="4" id="KW-0614">Plasmid</keyword>
<reference evidence="4 5" key="1">
    <citation type="submission" date="2021-12" db="EMBL/GenBank/DDBJ databases">
        <title>Genome sequencing of bacteria with rrn-lacking chromosome and rrn-plasmid.</title>
        <authorList>
            <person name="Anda M."/>
            <person name="Iwasaki W."/>
        </authorList>
    </citation>
    <scope>NUCLEOTIDE SEQUENCE [LARGE SCALE GENOMIC DNA]</scope>
    <source>
        <strain evidence="4 5">NBRC 101262</strain>
        <plasmid evidence="4 5">pPP6</plasmid>
    </source>
</reference>
<dbReference type="PANTHER" id="PTHR10587:SF133">
    <property type="entry name" value="CHITIN DEACETYLASE 1-RELATED"/>
    <property type="match status" value="1"/>
</dbReference>
<keyword evidence="1" id="KW-0479">Metal-binding</keyword>
<organism evidence="4 5">
    <name type="scientific">Persicobacter psychrovividus</name>
    <dbReference type="NCBI Taxonomy" id="387638"/>
    <lineage>
        <taxon>Bacteria</taxon>
        <taxon>Pseudomonadati</taxon>
        <taxon>Bacteroidota</taxon>
        <taxon>Cytophagia</taxon>
        <taxon>Cytophagales</taxon>
        <taxon>Persicobacteraceae</taxon>
        <taxon>Persicobacter</taxon>
    </lineage>
</organism>
<evidence type="ECO:0000313" key="5">
    <source>
        <dbReference type="Proteomes" id="UP001354989"/>
    </source>
</evidence>
<gene>
    <name evidence="4" type="ORF">PEPS_44100</name>
</gene>
<dbReference type="RefSeq" id="WP_338399303.1">
    <property type="nucleotide sequence ID" value="NZ_AP025298.1"/>
</dbReference>
<evidence type="ECO:0000259" key="3">
    <source>
        <dbReference type="PROSITE" id="PS51677"/>
    </source>
</evidence>
<dbReference type="InterPro" id="IPR011330">
    <property type="entry name" value="Glyco_hydro/deAcase_b/a-brl"/>
</dbReference>
<dbReference type="Gene3D" id="3.20.20.370">
    <property type="entry name" value="Glycoside hydrolase/deacetylase"/>
    <property type="match status" value="1"/>
</dbReference>
<keyword evidence="2" id="KW-0378">Hydrolase</keyword>
<accession>A0ABM7VM85</accession>
<dbReference type="EMBL" id="AP025298">
    <property type="protein sequence ID" value="BDD02130.1"/>
    <property type="molecule type" value="Genomic_DNA"/>
</dbReference>
<evidence type="ECO:0000256" key="2">
    <source>
        <dbReference type="ARBA" id="ARBA00022801"/>
    </source>
</evidence>
<proteinExistence type="predicted"/>
<evidence type="ECO:0000313" key="4">
    <source>
        <dbReference type="EMBL" id="BDD02130.1"/>
    </source>
</evidence>
<keyword evidence="5" id="KW-1185">Reference proteome</keyword>
<name>A0ABM7VM85_9BACT</name>
<protein>
    <recommendedName>
        <fullName evidence="3">NodB homology domain-containing protein</fullName>
    </recommendedName>
</protein>
<sequence length="221" mass="25190">MGCCLFGIALLVYFLLNLYGVLSPSSSFFTAVISKGNKEREVYLTFDDGPTENSAKILDWLKENRITAVFFLIGNQAKQQPLIVQRMIDEGHIVGAHTMTHRWDFPLRRPDNIATEIMKGVEVIPCTVEWFRPPFGVINPLVALGVKRTNLKIMTWSLRTFDGVTFDKYKIIQRLKKVKGKDIILFHDTNDDIISLLDRFNEIIDQKELTFGHPSSIGDSI</sequence>
<dbReference type="Pfam" id="PF01522">
    <property type="entry name" value="Polysacc_deac_1"/>
    <property type="match status" value="1"/>
</dbReference>
<dbReference type="PROSITE" id="PS51677">
    <property type="entry name" value="NODB"/>
    <property type="match status" value="1"/>
</dbReference>
<dbReference type="PANTHER" id="PTHR10587">
    <property type="entry name" value="GLYCOSYL TRANSFERASE-RELATED"/>
    <property type="match status" value="1"/>
</dbReference>
<dbReference type="InterPro" id="IPR002509">
    <property type="entry name" value="NODB_dom"/>
</dbReference>
<dbReference type="InterPro" id="IPR050248">
    <property type="entry name" value="Polysacc_deacetylase_ArnD"/>
</dbReference>
<dbReference type="CDD" id="cd10917">
    <property type="entry name" value="CE4_NodB_like_6s_7s"/>
    <property type="match status" value="1"/>
</dbReference>
<dbReference type="SUPFAM" id="SSF88713">
    <property type="entry name" value="Glycoside hydrolase/deacetylase"/>
    <property type="match status" value="1"/>
</dbReference>
<geneLocation type="plasmid" evidence="4 5">
    <name>pPP6</name>
</geneLocation>